<dbReference type="Proteomes" id="UP001339962">
    <property type="component" value="Unassembled WGS sequence"/>
</dbReference>
<gene>
    <name evidence="3" type="ORF">P9850_08675</name>
    <name evidence="2" type="ORF">PNH38_11860</name>
</gene>
<evidence type="ECO:0000313" key="2">
    <source>
        <dbReference type="EMBL" id="MDE8564564.1"/>
    </source>
</evidence>
<dbReference type="PANTHER" id="PTHR36836">
    <property type="entry name" value="COLANIC ACID BIOSYNTHESIS PROTEIN WCAK"/>
    <property type="match status" value="1"/>
</dbReference>
<accession>A0ABD5IUD4</accession>
<evidence type="ECO:0000259" key="1">
    <source>
        <dbReference type="Pfam" id="PF04230"/>
    </source>
</evidence>
<reference evidence="2 4" key="1">
    <citation type="submission" date="2023-01" db="EMBL/GenBank/DDBJ databases">
        <title>Genome-based reclassification of Anoxybacillus geothermalis as a later heterotypic synonym of Anoxybacillus rupiensis.</title>
        <authorList>
            <person name="Inan Bektas K."/>
            <person name="Canakci S."/>
            <person name="Belduz A.A."/>
            <person name="Guler H.H."/>
        </authorList>
    </citation>
    <scope>NUCLEOTIDE SEQUENCE [LARGE SCALE GENOMIC DNA]</scope>
    <source>
        <strain evidence="2 4">DSM 17127</strain>
    </source>
</reference>
<organism evidence="3 5">
    <name type="scientific">Anoxybacteroides rupiense</name>
    <dbReference type="NCBI Taxonomy" id="311460"/>
    <lineage>
        <taxon>Bacteria</taxon>
        <taxon>Bacillati</taxon>
        <taxon>Bacillota</taxon>
        <taxon>Bacilli</taxon>
        <taxon>Bacillales</taxon>
        <taxon>Anoxybacillaceae</taxon>
        <taxon>Anoxybacteroides</taxon>
    </lineage>
</organism>
<name>A0ABD5IUD4_9BACL</name>
<evidence type="ECO:0000313" key="3">
    <source>
        <dbReference type="EMBL" id="MED5051930.1"/>
    </source>
</evidence>
<sequence length="351" mass="40473">MTKVLYLGWVGFRNLGDELSWRLFQRFSKKYGQYEKIAFSLPLVCAEQIAPYDVVVLGGGSLIKPEYMQILQQATQMEKKVLVWGSGIDGIDKRDVDLLLANELPDLTKYFSSQDSFVLKHAMAAAAFAGIRGPLSQKLLEALAADHDHIYTVSDPALLLKTKRPRQKRNDEKIIGINWGTTYNRLFGQNEEMVENALAKVAKKLMRQGYHIYIYAVWDNDRAACKRLYDKISCPYRVVWDQKLYSEKQLIRLLSRFSATINLKLHANLLSLAASVPPVLLGYRFKVFDCAASLGLERYVVSTDAVELEEELLQKLELVNRNRQHIVHQYSDYRSFYRPLLMEPFQKELFF</sequence>
<evidence type="ECO:0000313" key="5">
    <source>
        <dbReference type="Proteomes" id="UP001339962"/>
    </source>
</evidence>
<comment type="caution">
    <text evidence="3">The sequence shown here is derived from an EMBL/GenBank/DDBJ whole genome shotgun (WGS) entry which is preliminary data.</text>
</comment>
<proteinExistence type="predicted"/>
<dbReference type="RefSeq" id="WP_044744195.1">
    <property type="nucleotide sequence ID" value="NZ_JAGUQN010000002.1"/>
</dbReference>
<protein>
    <submittedName>
        <fullName evidence="3">Polysaccharide pyruvyl transferase family protein</fullName>
    </submittedName>
</protein>
<dbReference type="AlphaFoldDB" id="A0ABD5IUD4"/>
<reference evidence="3 5" key="2">
    <citation type="submission" date="2023-03" db="EMBL/GenBank/DDBJ databases">
        <title>Bacillus Genome Sequencing.</title>
        <authorList>
            <person name="Dunlap C."/>
        </authorList>
    </citation>
    <scope>NUCLEOTIDE SEQUENCE [LARGE SCALE GENOMIC DNA]</scope>
    <source>
        <strain evidence="3 5">NRS-38</strain>
    </source>
</reference>
<feature type="domain" description="Polysaccharide pyruvyl transferase" evidence="1">
    <location>
        <begin position="14"/>
        <end position="283"/>
    </location>
</feature>
<dbReference type="EMBL" id="JAQOTG010000011">
    <property type="protein sequence ID" value="MDE8564564.1"/>
    <property type="molecule type" value="Genomic_DNA"/>
</dbReference>
<keyword evidence="3" id="KW-0808">Transferase</keyword>
<dbReference type="PANTHER" id="PTHR36836:SF1">
    <property type="entry name" value="COLANIC ACID BIOSYNTHESIS PROTEIN WCAK"/>
    <property type="match status" value="1"/>
</dbReference>
<evidence type="ECO:0000313" key="4">
    <source>
        <dbReference type="Proteomes" id="UP001213979"/>
    </source>
</evidence>
<keyword evidence="4" id="KW-1185">Reference proteome</keyword>
<dbReference type="Proteomes" id="UP001213979">
    <property type="component" value="Unassembled WGS sequence"/>
</dbReference>
<dbReference type="EMBL" id="JARTLI010000012">
    <property type="protein sequence ID" value="MED5051930.1"/>
    <property type="molecule type" value="Genomic_DNA"/>
</dbReference>
<dbReference type="Pfam" id="PF04230">
    <property type="entry name" value="PS_pyruv_trans"/>
    <property type="match status" value="1"/>
</dbReference>
<dbReference type="GO" id="GO:0016740">
    <property type="term" value="F:transferase activity"/>
    <property type="evidence" value="ECO:0007669"/>
    <property type="project" value="UniProtKB-KW"/>
</dbReference>
<dbReference type="InterPro" id="IPR007345">
    <property type="entry name" value="Polysacch_pyruvyl_Trfase"/>
</dbReference>